<protein>
    <submittedName>
        <fullName evidence="1">Uncharacterized protein</fullName>
    </submittedName>
</protein>
<dbReference type="AlphaFoldDB" id="A0A426V4B9"/>
<gene>
    <name evidence="1" type="ORF">EIW28_03070</name>
</gene>
<organism evidence="1 2">
    <name type="scientific">Glycomyces terrestris</name>
    <dbReference type="NCBI Taxonomy" id="2493553"/>
    <lineage>
        <taxon>Bacteria</taxon>
        <taxon>Bacillati</taxon>
        <taxon>Actinomycetota</taxon>
        <taxon>Actinomycetes</taxon>
        <taxon>Glycomycetales</taxon>
        <taxon>Glycomycetaceae</taxon>
        <taxon>Glycomyces</taxon>
    </lineage>
</organism>
<accession>A0A426V4B9</accession>
<evidence type="ECO:0000313" key="2">
    <source>
        <dbReference type="Proteomes" id="UP000277256"/>
    </source>
</evidence>
<reference evidence="1 2" key="1">
    <citation type="submission" date="2018-12" db="EMBL/GenBank/DDBJ databases">
        <title>Glycomyces sp. YIM 121974 draft genome.</title>
        <authorList>
            <person name="Li Q."/>
        </authorList>
    </citation>
    <scope>NUCLEOTIDE SEQUENCE [LARGE SCALE GENOMIC DNA]</scope>
    <source>
        <strain evidence="1 2">YIM 121974</strain>
    </source>
</reference>
<dbReference type="Proteomes" id="UP000277256">
    <property type="component" value="Unassembled WGS sequence"/>
</dbReference>
<keyword evidence="2" id="KW-1185">Reference proteome</keyword>
<proteinExistence type="predicted"/>
<comment type="caution">
    <text evidence="1">The sequence shown here is derived from an EMBL/GenBank/DDBJ whole genome shotgun (WGS) entry which is preliminary data.</text>
</comment>
<sequence length="219" mass="25232">MSTDLARIRRKVDYLLARDDVAFARNVLADWEPDGLREALADEAAPPADRLLNAVAGRRFGQLWFYPEADRHDRLVDESETRWQGDHAKWTCVGESALATTTAILLHAETGAAVLYDSDAWDWDLQDNFVIVRDSLAAFVDEVALDLDYRRLYYQNWTELAVVTHSDDLEFPGIYGDPWYHLVREMRADLFGGQAVSRSRRAELLRRIDEYFSDDEDED</sequence>
<dbReference type="RefSeq" id="WP_125246231.1">
    <property type="nucleotide sequence ID" value="NZ_RSEB01000001.1"/>
</dbReference>
<evidence type="ECO:0000313" key="1">
    <source>
        <dbReference type="EMBL" id="RRS01754.1"/>
    </source>
</evidence>
<name>A0A426V4B9_9ACTN</name>
<dbReference type="OrthoDB" id="5185288at2"/>
<dbReference type="EMBL" id="RSEB01000001">
    <property type="protein sequence ID" value="RRS01754.1"/>
    <property type="molecule type" value="Genomic_DNA"/>
</dbReference>